<dbReference type="GO" id="GO:0016829">
    <property type="term" value="F:lyase activity"/>
    <property type="evidence" value="ECO:0007669"/>
    <property type="project" value="UniProtKB-KW"/>
</dbReference>
<protein>
    <submittedName>
        <fullName evidence="3">UDP-N-acetyl-alpha-D-glucosamine C6 dehydratase</fullName>
        <ecNumber evidence="3">4.2.1.135</ecNumber>
    </submittedName>
</protein>
<proteinExistence type="inferred from homology"/>
<sequence length="495" mass="52578">MRETAKNTGNSVRRVLLAGSSLAVRQSLASLGLSESSPVEVVGVLVSGEGGGVSGLGVPVCGGFESLEVAVADRSAEGLLVCLPQAMRERIDDLMTRGGRLGLTCRYLPPVGDQLAGLVSVSGRCGGGSVDAESLIGRRGRPLDEGALRGTLGGQTVLITGAAGSIGSELARIACRYEPSLIVLADRSENGLFQLDAELGRLFPDVSRRVQIHDVTHRHANEALFARYRPDVVLHAAAHKHVPLMEDHPTAAVENNFYGTRWVVDAAVAAGVGRLVMISTDKAVNPSSIMGASKRLAELYIQYASRRSETTLAMVRFGNVLGSACSVLPIWSEQLAHGGPITVTHPEMTRYFMTIPEAAGLVLQAAGYARGGEVFLLDMGDPVRILDLAERYLRQHGLEPGVDMSVRITGPRPGEKLFEELAYRSEAMTPTEHPSIRIWETTPPEPARIQQLLATFDRLRDAGGGGPWEGTNPDAVATALRSAIPEMVTAVSAAG</sequence>
<dbReference type="EMBL" id="CP036280">
    <property type="protein sequence ID" value="QDU72110.1"/>
    <property type="molecule type" value="Genomic_DNA"/>
</dbReference>
<dbReference type="EC" id="4.2.1.135" evidence="3"/>
<evidence type="ECO:0000313" key="4">
    <source>
        <dbReference type="Proteomes" id="UP000320386"/>
    </source>
</evidence>
<dbReference type="Pfam" id="PF02719">
    <property type="entry name" value="Polysacc_synt_2"/>
    <property type="match status" value="1"/>
</dbReference>
<accession>A0A518BYR9</accession>
<reference evidence="3 4" key="1">
    <citation type="submission" date="2019-02" db="EMBL/GenBank/DDBJ databases">
        <title>Deep-cultivation of Planctomycetes and their phenomic and genomic characterization uncovers novel biology.</title>
        <authorList>
            <person name="Wiegand S."/>
            <person name="Jogler M."/>
            <person name="Boedeker C."/>
            <person name="Pinto D."/>
            <person name="Vollmers J."/>
            <person name="Rivas-Marin E."/>
            <person name="Kohn T."/>
            <person name="Peeters S.H."/>
            <person name="Heuer A."/>
            <person name="Rast P."/>
            <person name="Oberbeckmann S."/>
            <person name="Bunk B."/>
            <person name="Jeske O."/>
            <person name="Meyerdierks A."/>
            <person name="Storesund J.E."/>
            <person name="Kallscheuer N."/>
            <person name="Luecker S."/>
            <person name="Lage O.M."/>
            <person name="Pohl T."/>
            <person name="Merkel B.J."/>
            <person name="Hornburger P."/>
            <person name="Mueller R.-W."/>
            <person name="Bruemmer F."/>
            <person name="Labrenz M."/>
            <person name="Spormann A.M."/>
            <person name="Op den Camp H."/>
            <person name="Overmann J."/>
            <person name="Amann R."/>
            <person name="Jetten M.S.M."/>
            <person name="Mascher T."/>
            <person name="Medema M.H."/>
            <person name="Devos D.P."/>
            <person name="Kaster A.-K."/>
            <person name="Ovreas L."/>
            <person name="Rohde M."/>
            <person name="Galperin M.Y."/>
            <person name="Jogler C."/>
        </authorList>
    </citation>
    <scope>NUCLEOTIDE SEQUENCE [LARGE SCALE GENOMIC DNA]</scope>
    <source>
        <strain evidence="3 4">Pan265</strain>
    </source>
</reference>
<dbReference type="OrthoDB" id="9803111at2"/>
<dbReference type="PANTHER" id="PTHR43318">
    <property type="entry name" value="UDP-N-ACETYLGLUCOSAMINE 4,6-DEHYDRATASE"/>
    <property type="match status" value="1"/>
</dbReference>
<dbReference type="InterPro" id="IPR051203">
    <property type="entry name" value="Polysaccharide_Synthase-Rel"/>
</dbReference>
<dbReference type="CDD" id="cd05237">
    <property type="entry name" value="UDP_invert_4-6DH_SDR_e"/>
    <property type="match status" value="1"/>
</dbReference>
<name>A0A518BYR9_9BACT</name>
<comment type="similarity">
    <text evidence="1">Belongs to the polysaccharide synthase family.</text>
</comment>
<dbReference type="SUPFAM" id="SSF51735">
    <property type="entry name" value="NAD(P)-binding Rossmann-fold domains"/>
    <property type="match status" value="1"/>
</dbReference>
<dbReference type="Gene3D" id="3.40.50.720">
    <property type="entry name" value="NAD(P)-binding Rossmann-like Domain"/>
    <property type="match status" value="2"/>
</dbReference>
<evidence type="ECO:0000259" key="2">
    <source>
        <dbReference type="Pfam" id="PF02719"/>
    </source>
</evidence>
<dbReference type="InterPro" id="IPR036291">
    <property type="entry name" value="NAD(P)-bd_dom_sf"/>
</dbReference>
<evidence type="ECO:0000256" key="1">
    <source>
        <dbReference type="ARBA" id="ARBA00007430"/>
    </source>
</evidence>
<dbReference type="InterPro" id="IPR003869">
    <property type="entry name" value="Polysac_CapD-like"/>
</dbReference>
<evidence type="ECO:0000313" key="3">
    <source>
        <dbReference type="EMBL" id="QDU72110.1"/>
    </source>
</evidence>
<gene>
    <name evidence="3" type="primary">pglF</name>
    <name evidence="3" type="ORF">Pan265_19720</name>
</gene>
<dbReference type="PANTHER" id="PTHR43318:SF1">
    <property type="entry name" value="POLYSACCHARIDE BIOSYNTHESIS PROTEIN EPSC-RELATED"/>
    <property type="match status" value="1"/>
</dbReference>
<dbReference type="AlphaFoldDB" id="A0A518BYR9"/>
<keyword evidence="4" id="KW-1185">Reference proteome</keyword>
<keyword evidence="3" id="KW-0456">Lyase</keyword>
<dbReference type="Proteomes" id="UP000320386">
    <property type="component" value="Chromosome"/>
</dbReference>
<organism evidence="3 4">
    <name type="scientific">Mucisphaera calidilacus</name>
    <dbReference type="NCBI Taxonomy" id="2527982"/>
    <lineage>
        <taxon>Bacteria</taxon>
        <taxon>Pseudomonadati</taxon>
        <taxon>Planctomycetota</taxon>
        <taxon>Phycisphaerae</taxon>
        <taxon>Phycisphaerales</taxon>
        <taxon>Phycisphaeraceae</taxon>
        <taxon>Mucisphaera</taxon>
    </lineage>
</organism>
<dbReference type="KEGG" id="mcad:Pan265_19720"/>
<feature type="domain" description="Polysaccharide biosynthesis protein CapD-like" evidence="2">
    <location>
        <begin position="157"/>
        <end position="438"/>
    </location>
</feature>